<dbReference type="Proteomes" id="UP000472264">
    <property type="component" value="Chromosome 1"/>
</dbReference>
<reference evidence="1" key="1">
    <citation type="submission" date="2021-04" db="EMBL/GenBank/DDBJ databases">
        <authorList>
            <consortium name="Wellcome Sanger Institute Data Sharing"/>
        </authorList>
    </citation>
    <scope>NUCLEOTIDE SEQUENCE [LARGE SCALE GENOMIC DNA]</scope>
</reference>
<proteinExistence type="predicted"/>
<sequence>MATGLGAKTERKTSWFTTKYFVVSLLFEMANRVDIIELLCAYICSRRKERRIGTHRKVWRKPEATVNTRRHRDTLLPCGHTVYSVILQVTRT</sequence>
<dbReference type="InParanoid" id="A0A665WFL5"/>
<dbReference type="AlphaFoldDB" id="A0A665WFL5"/>
<keyword evidence="2" id="KW-1185">Reference proteome</keyword>
<reference evidence="1" key="3">
    <citation type="submission" date="2025-09" db="UniProtKB">
        <authorList>
            <consortium name="Ensembl"/>
        </authorList>
    </citation>
    <scope>IDENTIFICATION</scope>
</reference>
<name>A0A665WFL5_ECHNA</name>
<evidence type="ECO:0000313" key="2">
    <source>
        <dbReference type="Proteomes" id="UP000472264"/>
    </source>
</evidence>
<accession>A0A665WFL5</accession>
<dbReference type="Ensembl" id="ENSENLT00000043954.1">
    <property type="protein sequence ID" value="ENSENLP00000042859.1"/>
    <property type="gene ID" value="ENSENLG00000018323.1"/>
</dbReference>
<reference evidence="1" key="2">
    <citation type="submission" date="2025-08" db="UniProtKB">
        <authorList>
            <consortium name="Ensembl"/>
        </authorList>
    </citation>
    <scope>IDENTIFICATION</scope>
</reference>
<organism evidence="1 2">
    <name type="scientific">Echeneis naucrates</name>
    <name type="common">Live sharksucker</name>
    <dbReference type="NCBI Taxonomy" id="173247"/>
    <lineage>
        <taxon>Eukaryota</taxon>
        <taxon>Metazoa</taxon>
        <taxon>Chordata</taxon>
        <taxon>Craniata</taxon>
        <taxon>Vertebrata</taxon>
        <taxon>Euteleostomi</taxon>
        <taxon>Actinopterygii</taxon>
        <taxon>Neopterygii</taxon>
        <taxon>Teleostei</taxon>
        <taxon>Neoteleostei</taxon>
        <taxon>Acanthomorphata</taxon>
        <taxon>Carangaria</taxon>
        <taxon>Carangiformes</taxon>
        <taxon>Echeneidae</taxon>
        <taxon>Echeneis</taxon>
    </lineage>
</organism>
<evidence type="ECO:0000313" key="1">
    <source>
        <dbReference type="Ensembl" id="ENSENLP00000042859.1"/>
    </source>
</evidence>
<protein>
    <submittedName>
        <fullName evidence="1">Uncharacterized protein</fullName>
    </submittedName>
</protein>